<feature type="binding site" evidence="8">
    <location>
        <position position="339"/>
    </location>
    <ligand>
        <name>Zn(2+)</name>
        <dbReference type="ChEBI" id="CHEBI:29105"/>
        <note>catalytic</note>
    </ligand>
</feature>
<feature type="binding site" evidence="8">
    <location>
        <position position="329"/>
    </location>
    <ligand>
        <name>Zn(2+)</name>
        <dbReference type="ChEBI" id="CHEBI:29105"/>
        <note>catalytic</note>
    </ligand>
</feature>
<feature type="domain" description="Peptidase M12B" evidence="9">
    <location>
        <begin position="169"/>
        <end position="380"/>
    </location>
</feature>
<evidence type="ECO:0000256" key="2">
    <source>
        <dbReference type="ARBA" id="ARBA00022723"/>
    </source>
</evidence>
<dbReference type="PROSITE" id="PS50215">
    <property type="entry name" value="ADAM_MEPRO"/>
    <property type="match status" value="1"/>
</dbReference>
<comment type="caution">
    <text evidence="8">Lacks conserved residue(s) required for the propagation of feature annotation.</text>
</comment>
<name>A0A177ATC5_9BILA</name>
<dbReference type="Gene3D" id="3.40.390.10">
    <property type="entry name" value="Collagenase (Catalytic Domain)"/>
    <property type="match status" value="1"/>
</dbReference>
<evidence type="ECO:0000256" key="4">
    <source>
        <dbReference type="ARBA" id="ARBA00022833"/>
    </source>
</evidence>
<protein>
    <recommendedName>
        <fullName evidence="9">Peptidase M12B domain-containing protein</fullName>
    </recommendedName>
</protein>
<evidence type="ECO:0000313" key="11">
    <source>
        <dbReference type="Proteomes" id="UP000078046"/>
    </source>
</evidence>
<keyword evidence="6" id="KW-1015">Disulfide bond</keyword>
<dbReference type="InterPro" id="IPR024079">
    <property type="entry name" value="MetalloPept_cat_dom_sf"/>
</dbReference>
<dbReference type="SMART" id="SM00608">
    <property type="entry name" value="ACR"/>
    <property type="match status" value="1"/>
</dbReference>
<evidence type="ECO:0000256" key="8">
    <source>
        <dbReference type="PROSITE-ProRule" id="PRU00276"/>
    </source>
</evidence>
<reference evidence="10 11" key="1">
    <citation type="submission" date="2016-04" db="EMBL/GenBank/DDBJ databases">
        <title>The genome of Intoshia linei affirms orthonectids as highly simplified spiralians.</title>
        <authorList>
            <person name="Mikhailov K.V."/>
            <person name="Slusarev G.S."/>
            <person name="Nikitin M.A."/>
            <person name="Logacheva M.D."/>
            <person name="Penin A."/>
            <person name="Aleoshin V."/>
            <person name="Panchin Y.V."/>
        </authorList>
    </citation>
    <scope>NUCLEOTIDE SEQUENCE [LARGE SCALE GENOMIC DNA]</scope>
    <source>
        <strain evidence="10">Intl2013</strain>
        <tissue evidence="10">Whole animal</tissue>
    </source>
</reference>
<keyword evidence="3" id="KW-0378">Hydrolase</keyword>
<comment type="caution">
    <text evidence="10">The sequence shown here is derived from an EMBL/GenBank/DDBJ whole genome shotgun (WGS) entry which is preliminary data.</text>
</comment>
<keyword evidence="2 8" id="KW-0479">Metal-binding</keyword>
<gene>
    <name evidence="10" type="ORF">A3Q56_07642</name>
</gene>
<evidence type="ECO:0000256" key="5">
    <source>
        <dbReference type="ARBA" id="ARBA00023049"/>
    </source>
</evidence>
<dbReference type="SUPFAM" id="SSF55486">
    <property type="entry name" value="Metalloproteases ('zincins'), catalytic domain"/>
    <property type="match status" value="1"/>
</dbReference>
<evidence type="ECO:0000256" key="1">
    <source>
        <dbReference type="ARBA" id="ARBA00022670"/>
    </source>
</evidence>
<evidence type="ECO:0000256" key="6">
    <source>
        <dbReference type="ARBA" id="ARBA00023157"/>
    </source>
</evidence>
<evidence type="ECO:0000313" key="10">
    <source>
        <dbReference type="EMBL" id="OAF64631.1"/>
    </source>
</evidence>
<evidence type="ECO:0000256" key="7">
    <source>
        <dbReference type="ARBA" id="ARBA00023180"/>
    </source>
</evidence>
<keyword evidence="5" id="KW-0482">Metalloprotease</keyword>
<proteinExistence type="predicted"/>
<dbReference type="PANTHER" id="PTHR11905">
    <property type="entry name" value="ADAM A DISINTEGRIN AND METALLOPROTEASE DOMAIN"/>
    <property type="match status" value="1"/>
</dbReference>
<organism evidence="10 11">
    <name type="scientific">Intoshia linei</name>
    <dbReference type="NCBI Taxonomy" id="1819745"/>
    <lineage>
        <taxon>Eukaryota</taxon>
        <taxon>Metazoa</taxon>
        <taxon>Spiralia</taxon>
        <taxon>Lophotrochozoa</taxon>
        <taxon>Mesozoa</taxon>
        <taxon>Orthonectida</taxon>
        <taxon>Rhopaluridae</taxon>
        <taxon>Intoshia</taxon>
    </lineage>
</organism>
<keyword evidence="4 8" id="KW-0862">Zinc</keyword>
<dbReference type="EMBL" id="LWCA01001709">
    <property type="protein sequence ID" value="OAF64631.1"/>
    <property type="molecule type" value="Genomic_DNA"/>
</dbReference>
<keyword evidence="1" id="KW-0645">Protease</keyword>
<dbReference type="Proteomes" id="UP000078046">
    <property type="component" value="Unassembled WGS sequence"/>
</dbReference>
<dbReference type="InterPro" id="IPR001590">
    <property type="entry name" value="Peptidase_M12B"/>
</dbReference>
<dbReference type="Gene3D" id="3.40.1620.60">
    <property type="match status" value="1"/>
</dbReference>
<dbReference type="AlphaFoldDB" id="A0A177ATC5"/>
<keyword evidence="11" id="KW-1185">Reference proteome</keyword>
<dbReference type="Pfam" id="PF17771">
    <property type="entry name" value="ADAMTS_CR_2"/>
    <property type="match status" value="1"/>
</dbReference>
<dbReference type="OrthoDB" id="6134861at2759"/>
<feature type="active site" evidence="8">
    <location>
        <position position="330"/>
    </location>
</feature>
<dbReference type="PANTHER" id="PTHR11905:SF159">
    <property type="entry name" value="ADAM METALLOPROTEASE"/>
    <property type="match status" value="1"/>
</dbReference>
<dbReference type="GO" id="GO:0046872">
    <property type="term" value="F:metal ion binding"/>
    <property type="evidence" value="ECO:0007669"/>
    <property type="project" value="UniProtKB-KW"/>
</dbReference>
<dbReference type="GO" id="GO:0004222">
    <property type="term" value="F:metalloendopeptidase activity"/>
    <property type="evidence" value="ECO:0007669"/>
    <property type="project" value="InterPro"/>
</dbReference>
<accession>A0A177ATC5</accession>
<feature type="binding site" evidence="8">
    <location>
        <position position="333"/>
    </location>
    <ligand>
        <name>Zn(2+)</name>
        <dbReference type="ChEBI" id="CHEBI:29105"/>
        <note>catalytic</note>
    </ligand>
</feature>
<evidence type="ECO:0000259" key="9">
    <source>
        <dbReference type="PROSITE" id="PS50215"/>
    </source>
</evidence>
<dbReference type="InterPro" id="IPR041645">
    <property type="entry name" value="ADAMTS_CR_2"/>
</dbReference>
<sequence>MLGANLIFNNTIVSIFEVGDTTHVKNPITLEIIVQINNSLNYTYHLNRNNNLNVNIPVIVSNKIMENDENVNVFYYITTLNDGFLSVESKFKDGIYKRQIKGQLYIENSLYGVIPLGLFEQNSTANDEKYKIVSENYIINEKYKKLKYIKTRKKTFSKNFYSETVNNRYIIETVFYIDHTIWERYLKINSYNSELATSSIKFDFFLFINGINMAYKSFSKENVYINIILTKIHIATKLQDSEFYVTLNDKNEIKNGIINGDILIEEFGKWVKKSSSLLHNPDHIMLWTRYDLFGDNTIGYAYTNSICLNGYSLSLNKFIDMTSWITATHELGHSLGALHDGEDNDCSEKEAYIMNSGKYGIQPDKMINQLKFSSCSINEIVNHLFSLGKQNCLTNRVLINSNIYNSKIAGVTFNANMQCSVYNGIESSECEEYQDKHCSNLICIGPYDNQCVMLPIQALNGTKCGSKKWCLDGNCVSKQPNTKNFILKEKPITLIDILHEFATKIEKFVIN</sequence>
<evidence type="ECO:0000256" key="3">
    <source>
        <dbReference type="ARBA" id="ARBA00022801"/>
    </source>
</evidence>
<dbReference type="InterPro" id="IPR006586">
    <property type="entry name" value="ADAM_Cys-rich"/>
</dbReference>
<dbReference type="Pfam" id="PF01421">
    <property type="entry name" value="Reprolysin"/>
    <property type="match status" value="1"/>
</dbReference>
<dbReference type="GO" id="GO:0006509">
    <property type="term" value="P:membrane protein ectodomain proteolysis"/>
    <property type="evidence" value="ECO:0007669"/>
    <property type="project" value="TreeGrafter"/>
</dbReference>
<keyword evidence="7" id="KW-0325">Glycoprotein</keyword>